<dbReference type="AlphaFoldDB" id="A0AA48GZ25"/>
<dbReference type="SUPFAM" id="SSF49344">
    <property type="entry name" value="CBD9-like"/>
    <property type="match status" value="1"/>
</dbReference>
<dbReference type="CDD" id="cd09618">
    <property type="entry name" value="CBM9_like_2"/>
    <property type="match status" value="1"/>
</dbReference>
<evidence type="ECO:0000256" key="1">
    <source>
        <dbReference type="SAM" id="SignalP"/>
    </source>
</evidence>
<dbReference type="Pfam" id="PF19313">
    <property type="entry name" value="DUF5916"/>
    <property type="match status" value="1"/>
</dbReference>
<feature type="chain" id="PRO_5041229581" description="DUF5916 domain-containing protein" evidence="1">
    <location>
        <begin position="20"/>
        <end position="727"/>
    </location>
</feature>
<feature type="domain" description="DUF5916" evidence="2">
    <location>
        <begin position="225"/>
        <end position="315"/>
    </location>
</feature>
<dbReference type="EMBL" id="AP027080">
    <property type="protein sequence ID" value="BDU74491.1"/>
    <property type="molecule type" value="Genomic_DNA"/>
</dbReference>
<keyword evidence="1" id="KW-0732">Signal</keyword>
<keyword evidence="4" id="KW-1185">Reference proteome</keyword>
<dbReference type="InterPro" id="IPR045670">
    <property type="entry name" value="DUF5916"/>
</dbReference>
<gene>
    <name evidence="3" type="ORF">METEAL_36650</name>
</gene>
<feature type="signal peptide" evidence="1">
    <location>
        <begin position="1"/>
        <end position="19"/>
    </location>
</feature>
<evidence type="ECO:0000313" key="3">
    <source>
        <dbReference type="EMBL" id="BDU74491.1"/>
    </source>
</evidence>
<organism evidence="3 4">
    <name type="scientific">Mesoterricola silvestris</name>
    <dbReference type="NCBI Taxonomy" id="2927979"/>
    <lineage>
        <taxon>Bacteria</taxon>
        <taxon>Pseudomonadati</taxon>
        <taxon>Acidobacteriota</taxon>
        <taxon>Holophagae</taxon>
        <taxon>Holophagales</taxon>
        <taxon>Holophagaceae</taxon>
        <taxon>Mesoterricola</taxon>
    </lineage>
</organism>
<evidence type="ECO:0000313" key="4">
    <source>
        <dbReference type="Proteomes" id="UP001238179"/>
    </source>
</evidence>
<evidence type="ECO:0000259" key="2">
    <source>
        <dbReference type="Pfam" id="PF19313"/>
    </source>
</evidence>
<sequence>MNLLLRLLLCAACTLPAPGAQPELHPVRLDHGPVLTGDLSDPAWAVARLPTGTFETYNPMRGTPMPQETEVYLAYDAQAIYVGFRCHDTEPDRIKASLSKRDDLWNDDWVGFSLDTFGTGHNALHLFVNPLGIQADALDSVNGSEDPAPDWVWESKARRQPDGYTVEIRLPLKSIRYQSGRDVRMGVLFWRRISRLGLSGSWPAMAPGQWVYQTHAALRFPSLDSPLRLEVLPALTRSHSEQQTRPGQWDRKDATNLGIGVKAGLTSSVTADVTWKPDFSQVESDAFQSEVNLRYPVFYSEKRPFFMESMGIFSLAAAGNNDANMQVPVHTRRIVDPLWGAKVTGDTGPVSFGVLAAGDRAPGAAWEGETNPDLGRRAVFTIGRALYGFGRGSYVGGIYTGREFAGTFNRVGGADFSWLVAERHTFAGNLLQTWSTDPGTRAPKQGEGHLFSYSYSTRPLDVTVTTEHYGPDFRMDTAFYNRVGIDQETAYLGPNYYPKWAWAPWILKVNPFVYTIITRDNVSGLTDHLYLAALRLNTARAGTLRLDLQRWREGWMGRYFHKTVYRLQGSVQAVSWLNVGGSLRLSDDIWYASPTPYQGRTATASLDTVLQPTDEVRMTVNLYRTRMTDPGTGAKVYDVRTANTQLTYQFNKSFFLRATARTDTFRQRLLTDYLASFTLVPGTVLFLGYGEVRDKAQWQVDHWQPGGPRYETLNRGLFFKLSYLWQS</sequence>
<proteinExistence type="predicted"/>
<name>A0AA48GZ25_9BACT</name>
<reference evidence="4" key="1">
    <citation type="journal article" date="2023" name="Int. J. Syst. Evol. Microbiol.">
        <title>Mesoterricola silvestris gen. nov., sp. nov., Mesoterricola sediminis sp. nov., Geothrix oryzae sp. nov., Geothrix edaphica sp. nov., Geothrix rubra sp. nov., and Geothrix limicola sp. nov., six novel members of Acidobacteriota isolated from soils.</title>
        <authorList>
            <person name="Itoh H."/>
            <person name="Sugisawa Y."/>
            <person name="Mise K."/>
            <person name="Xu Z."/>
            <person name="Kuniyasu M."/>
            <person name="Ushijima N."/>
            <person name="Kawano K."/>
            <person name="Kobayashi E."/>
            <person name="Shiratori Y."/>
            <person name="Masuda Y."/>
            <person name="Senoo K."/>
        </authorList>
    </citation>
    <scope>NUCLEOTIDE SEQUENCE [LARGE SCALE GENOMIC DNA]</scope>
    <source>
        <strain evidence="4">W79</strain>
    </source>
</reference>
<accession>A0AA48GZ25</accession>
<dbReference type="Gene3D" id="2.60.40.1190">
    <property type="match status" value="1"/>
</dbReference>
<dbReference type="RefSeq" id="WP_316413167.1">
    <property type="nucleotide sequence ID" value="NZ_AP027080.1"/>
</dbReference>
<dbReference type="Proteomes" id="UP001238179">
    <property type="component" value="Chromosome"/>
</dbReference>
<dbReference type="KEGG" id="msil:METEAL_36650"/>
<protein>
    <recommendedName>
        <fullName evidence="2">DUF5916 domain-containing protein</fullName>
    </recommendedName>
</protein>